<dbReference type="HOGENOM" id="CLU_122749_1_0_7"/>
<proteinExistence type="predicted"/>
<reference evidence="1 2" key="1">
    <citation type="submission" date="2006-10" db="EMBL/GenBank/DDBJ databases">
        <title>Complete sequence of Syntrophobacter fumaroxidans MPOB.</title>
        <authorList>
            <consortium name="US DOE Joint Genome Institute"/>
            <person name="Copeland A."/>
            <person name="Lucas S."/>
            <person name="Lapidus A."/>
            <person name="Barry K."/>
            <person name="Detter J.C."/>
            <person name="Glavina del Rio T."/>
            <person name="Hammon N."/>
            <person name="Israni S."/>
            <person name="Pitluck S."/>
            <person name="Goltsman E.G."/>
            <person name="Martinez M."/>
            <person name="Schmutz J."/>
            <person name="Larimer F."/>
            <person name="Land M."/>
            <person name="Hauser L."/>
            <person name="Kyrpides N."/>
            <person name="Kim E."/>
            <person name="Boone D.R."/>
            <person name="Brockman F."/>
            <person name="Culley D."/>
            <person name="Ferry J."/>
            <person name="Gunsalus R."/>
            <person name="McInerney M.J."/>
            <person name="Morrison M."/>
            <person name="Plugge C."/>
            <person name="Rohlin L."/>
            <person name="Scholten J."/>
            <person name="Sieber J."/>
            <person name="Stams A.J.M."/>
            <person name="Worm P."/>
            <person name="Henstra A.M."/>
            <person name="Richardson P."/>
        </authorList>
    </citation>
    <scope>NUCLEOTIDE SEQUENCE [LARGE SCALE GENOMIC DNA]</scope>
    <source>
        <strain evidence="2">DSM 10017 / MPOB</strain>
    </source>
</reference>
<dbReference type="PANTHER" id="PTHR33531">
    <property type="entry name" value="RUBRERYTHRIN SUBFAMILY"/>
    <property type="match status" value="1"/>
</dbReference>
<dbReference type="OrthoDB" id="5418888at2"/>
<dbReference type="AlphaFoldDB" id="A0LET4"/>
<dbReference type="Pfam" id="PF13668">
    <property type="entry name" value="Ferritin_2"/>
    <property type="match status" value="1"/>
</dbReference>
<dbReference type="InterPro" id="IPR009078">
    <property type="entry name" value="Ferritin-like_SF"/>
</dbReference>
<dbReference type="InterPro" id="IPR012347">
    <property type="entry name" value="Ferritin-like"/>
</dbReference>
<dbReference type="InParanoid" id="A0LET4"/>
<dbReference type="RefSeq" id="WP_011697109.1">
    <property type="nucleotide sequence ID" value="NC_008554.1"/>
</dbReference>
<dbReference type="EMBL" id="CP000478">
    <property type="protein sequence ID" value="ABK15936.1"/>
    <property type="molecule type" value="Genomic_DNA"/>
</dbReference>
<dbReference type="eggNOG" id="COG1633">
    <property type="taxonomic scope" value="Bacteria"/>
</dbReference>
<dbReference type="Proteomes" id="UP000001784">
    <property type="component" value="Chromosome"/>
</dbReference>
<evidence type="ECO:0000313" key="2">
    <source>
        <dbReference type="Proteomes" id="UP000001784"/>
    </source>
</evidence>
<gene>
    <name evidence="1" type="ordered locus">Sfum_0235</name>
</gene>
<dbReference type="STRING" id="335543.Sfum_0235"/>
<organism evidence="1 2">
    <name type="scientific">Syntrophobacter fumaroxidans (strain DSM 10017 / MPOB)</name>
    <dbReference type="NCBI Taxonomy" id="335543"/>
    <lineage>
        <taxon>Bacteria</taxon>
        <taxon>Pseudomonadati</taxon>
        <taxon>Thermodesulfobacteriota</taxon>
        <taxon>Syntrophobacteria</taxon>
        <taxon>Syntrophobacterales</taxon>
        <taxon>Syntrophobacteraceae</taxon>
        <taxon>Syntrophobacter</taxon>
    </lineage>
</organism>
<dbReference type="SUPFAM" id="SSF47240">
    <property type="entry name" value="Ferritin-like"/>
    <property type="match status" value="1"/>
</dbReference>
<dbReference type="KEGG" id="sfu:Sfum_0235"/>
<keyword evidence="2" id="KW-1185">Reference proteome</keyword>
<name>A0LET4_SYNFM</name>
<sequence>MFSVSEIVDVAIQLERNGERFYRRGIEMVSDDSMRQLLRWLADEEVRHREQFAAIKAGFLRREESRAERVGGSILQSAVSDHAFSLDEVDYSSIVDEAMLVDIAIGFEKDGITFYEIMQGFIDEPETLALIREISDEERKHIEVLTERKDVLESRAV</sequence>
<evidence type="ECO:0000313" key="1">
    <source>
        <dbReference type="EMBL" id="ABK15936.1"/>
    </source>
</evidence>
<dbReference type="CDD" id="cd01045">
    <property type="entry name" value="Ferritin_like_AB"/>
    <property type="match status" value="1"/>
</dbReference>
<accession>A0LET4</accession>
<protein>
    <submittedName>
        <fullName evidence="1">Rubrerythrin</fullName>
    </submittedName>
</protein>
<dbReference type="Gene3D" id="1.20.1260.10">
    <property type="match status" value="1"/>
</dbReference>
<dbReference type="PANTHER" id="PTHR33531:SF7">
    <property type="entry name" value="HYPOTHETICAL MEMBRANE PROTEIN, CONSERVED"/>
    <property type="match status" value="1"/>
</dbReference>